<protein>
    <submittedName>
        <fullName evidence="1">Fibroblast growth factor receptor substrate 2 (Predicted), isoform CRA_a</fullName>
    </submittedName>
</protein>
<accession>A6IGR6</accession>
<organism evidence="1 2">
    <name type="scientific">Rattus norvegicus</name>
    <name type="common">Rat</name>
    <dbReference type="NCBI Taxonomy" id="10116"/>
    <lineage>
        <taxon>Eukaryota</taxon>
        <taxon>Metazoa</taxon>
        <taxon>Chordata</taxon>
        <taxon>Craniata</taxon>
        <taxon>Vertebrata</taxon>
        <taxon>Euteleostomi</taxon>
        <taxon>Mammalia</taxon>
        <taxon>Eutheria</taxon>
        <taxon>Euarchontoglires</taxon>
        <taxon>Glires</taxon>
        <taxon>Rodentia</taxon>
        <taxon>Myomorpha</taxon>
        <taxon>Muroidea</taxon>
        <taxon>Muridae</taxon>
        <taxon>Murinae</taxon>
        <taxon>Rattus</taxon>
    </lineage>
</organism>
<name>A6IGR6_RAT</name>
<keyword evidence="1" id="KW-0675">Receptor</keyword>
<dbReference type="Proteomes" id="UP000234681">
    <property type="component" value="Chromosome 7"/>
</dbReference>
<sequence>MINLLMQLQRLTTLMARSRQHTAIIIRTTQHLPIRT</sequence>
<evidence type="ECO:0000313" key="2">
    <source>
        <dbReference type="Proteomes" id="UP000234681"/>
    </source>
</evidence>
<evidence type="ECO:0000313" key="1">
    <source>
        <dbReference type="EMBL" id="EDM16632.1"/>
    </source>
</evidence>
<dbReference type="AlphaFoldDB" id="A6IGR6"/>
<reference evidence="1 2" key="1">
    <citation type="submission" date="2005-09" db="EMBL/GenBank/DDBJ databases">
        <authorList>
            <person name="Mural R.J."/>
            <person name="Li P.W."/>
            <person name="Adams M.D."/>
            <person name="Amanatides P.G."/>
            <person name="Baden-Tillson H."/>
            <person name="Barnstead M."/>
            <person name="Chin S.H."/>
            <person name="Dew I."/>
            <person name="Evans C.A."/>
            <person name="Ferriera S."/>
            <person name="Flanigan M."/>
            <person name="Fosler C."/>
            <person name="Glodek A."/>
            <person name="Gu Z."/>
            <person name="Holt R.A."/>
            <person name="Jennings D."/>
            <person name="Kraft C.L."/>
            <person name="Lu F."/>
            <person name="Nguyen T."/>
            <person name="Nusskern D.R."/>
            <person name="Pfannkoch C.M."/>
            <person name="Sitter C."/>
            <person name="Sutton G.G."/>
            <person name="Venter J.C."/>
            <person name="Wang Z."/>
            <person name="Woodage T."/>
            <person name="Zheng X.H."/>
            <person name="Zhong F."/>
        </authorList>
    </citation>
    <scope>NUCLEOTIDE SEQUENCE [LARGE SCALE GENOMIC DNA]</scope>
    <source>
        <strain>BN</strain>
        <strain evidence="2">Sprague-Dawley</strain>
    </source>
</reference>
<dbReference type="EMBL" id="CH473960">
    <property type="protein sequence ID" value="EDM16632.1"/>
    <property type="molecule type" value="Genomic_DNA"/>
</dbReference>
<proteinExistence type="predicted"/>
<gene>
    <name evidence="1" type="primary">Frs2_predicted</name>
    <name evidence="1" type="ORF">rCG_48891</name>
</gene>